<dbReference type="InterPro" id="IPR020846">
    <property type="entry name" value="MFS_dom"/>
</dbReference>
<feature type="transmembrane region" description="Helical" evidence="6">
    <location>
        <begin position="300"/>
        <end position="318"/>
    </location>
</feature>
<evidence type="ECO:0000256" key="4">
    <source>
        <dbReference type="ARBA" id="ARBA00022989"/>
    </source>
</evidence>
<dbReference type="PANTHER" id="PTHR11662:SF399">
    <property type="entry name" value="FI19708P1-RELATED"/>
    <property type="match status" value="1"/>
</dbReference>
<proteinExistence type="predicted"/>
<dbReference type="InterPro" id="IPR011701">
    <property type="entry name" value="MFS"/>
</dbReference>
<dbReference type="Gene3D" id="1.20.1250.20">
    <property type="entry name" value="MFS general substrate transporter like domains"/>
    <property type="match status" value="2"/>
</dbReference>
<dbReference type="Pfam" id="PF07690">
    <property type="entry name" value="MFS_1"/>
    <property type="match status" value="1"/>
</dbReference>
<dbReference type="InterPro" id="IPR000849">
    <property type="entry name" value="Sugar_P_transporter"/>
</dbReference>
<feature type="transmembrane region" description="Helical" evidence="6">
    <location>
        <begin position="365"/>
        <end position="384"/>
    </location>
</feature>
<gene>
    <name evidence="8" type="ORF">KZJ38_17705</name>
</gene>
<name>A0ABX8UGY0_9BURK</name>
<keyword evidence="2" id="KW-1003">Cell membrane</keyword>
<feature type="transmembrane region" description="Helical" evidence="6">
    <location>
        <begin position="74"/>
        <end position="100"/>
    </location>
</feature>
<dbReference type="CDD" id="cd17319">
    <property type="entry name" value="MFS_ExuT_GudP_like"/>
    <property type="match status" value="1"/>
</dbReference>
<reference evidence="8 9" key="1">
    <citation type="submission" date="2021-07" db="EMBL/GenBank/DDBJ databases">
        <title>Paraburkholderia edwinii protects Aspergillus sp. from phenazines by acting as a toxin sponge.</title>
        <authorList>
            <person name="Dahlstrom K.M."/>
            <person name="Newman D.K."/>
        </authorList>
    </citation>
    <scope>NUCLEOTIDE SEQUENCE [LARGE SCALE GENOMIC DNA]</scope>
    <source>
        <strain evidence="8 9">Pe01</strain>
    </source>
</reference>
<dbReference type="PIRSF" id="PIRSF002808">
    <property type="entry name" value="Hexose_phosphate_transp"/>
    <property type="match status" value="1"/>
</dbReference>
<keyword evidence="5 6" id="KW-0472">Membrane</keyword>
<dbReference type="PANTHER" id="PTHR11662">
    <property type="entry name" value="SOLUTE CARRIER FAMILY 17"/>
    <property type="match status" value="1"/>
</dbReference>
<organism evidence="8 9">
    <name type="scientific">Paraburkholderia edwinii</name>
    <dbReference type="NCBI Taxonomy" id="2861782"/>
    <lineage>
        <taxon>Bacteria</taxon>
        <taxon>Pseudomonadati</taxon>
        <taxon>Pseudomonadota</taxon>
        <taxon>Betaproteobacteria</taxon>
        <taxon>Burkholderiales</taxon>
        <taxon>Burkholderiaceae</taxon>
        <taxon>Paraburkholderia</taxon>
    </lineage>
</organism>
<keyword evidence="4 6" id="KW-1133">Transmembrane helix</keyword>
<feature type="transmembrane region" description="Helical" evidence="6">
    <location>
        <begin position="46"/>
        <end position="67"/>
    </location>
</feature>
<comment type="subcellular location">
    <subcellularLocation>
        <location evidence="1">Cell membrane</location>
        <topology evidence="1">Multi-pass membrane protein</topology>
    </subcellularLocation>
</comment>
<feature type="transmembrane region" description="Helical" evidence="6">
    <location>
        <begin position="390"/>
        <end position="411"/>
    </location>
</feature>
<accession>A0ABX8UGY0</accession>
<dbReference type="Proteomes" id="UP000826462">
    <property type="component" value="Chromosome 1"/>
</dbReference>
<evidence type="ECO:0000256" key="1">
    <source>
        <dbReference type="ARBA" id="ARBA00004651"/>
    </source>
</evidence>
<dbReference type="PROSITE" id="PS50850">
    <property type="entry name" value="MFS"/>
    <property type="match status" value="1"/>
</dbReference>
<evidence type="ECO:0000259" key="7">
    <source>
        <dbReference type="PROSITE" id="PS50850"/>
    </source>
</evidence>
<keyword evidence="9" id="KW-1185">Reference proteome</keyword>
<evidence type="ECO:0000256" key="5">
    <source>
        <dbReference type="ARBA" id="ARBA00023136"/>
    </source>
</evidence>
<evidence type="ECO:0000256" key="2">
    <source>
        <dbReference type="ARBA" id="ARBA00022475"/>
    </source>
</evidence>
<evidence type="ECO:0000313" key="8">
    <source>
        <dbReference type="EMBL" id="QYD68099.1"/>
    </source>
</evidence>
<protein>
    <submittedName>
        <fullName evidence="8">MFS transporter</fullName>
    </submittedName>
</protein>
<dbReference type="InterPro" id="IPR050382">
    <property type="entry name" value="MFS_Na/Anion_cotransporter"/>
</dbReference>
<evidence type="ECO:0000256" key="6">
    <source>
        <dbReference type="SAM" id="Phobius"/>
    </source>
</evidence>
<feature type="transmembrane region" description="Helical" evidence="6">
    <location>
        <begin position="151"/>
        <end position="177"/>
    </location>
</feature>
<evidence type="ECO:0000313" key="9">
    <source>
        <dbReference type="Proteomes" id="UP000826462"/>
    </source>
</evidence>
<sequence length="434" mass="46385">MKEKARWLVIFFCFLAIAVNYIDRANLAVAAPHIMKDLGIGPAGMGLLLSGFFWTYAVMQLPFGWFIDRIGARIALPLAVGWWSVFTAATAVASGFAAMFGCRLMLGAGEAGAYPSCAKLVSQWFARDERALATSIYDSGSRTGSALSLPIVAAIIAALGWKASFVITGVLGAVWILGWIALYREPAANAAFERRKPAAEHVAAQSGAAPAVPAIRWSSLFRYRTVWGMMFGFFCLNFVIYFFITWFPSYLVEVRGFSLKSLGTLGTLPAIASIPGGWFGGWLSDTLVKRGWSATAARKTCIVGGMLLSSVITLTAVVPGIYEMLALFAVAYGSLAAAAASIWSLPADVAPTPQHVASLAGIQNFASNLAGIALTTFTGVMLQLTKGSFTIPLVVAGVFCVLGAVNYLFIVGRVEPLDTKRTDAVEHETYARHT</sequence>
<dbReference type="RefSeq" id="WP_219797492.1">
    <property type="nucleotide sequence ID" value="NZ_CP080095.1"/>
</dbReference>
<feature type="transmembrane region" description="Helical" evidence="6">
    <location>
        <begin position="324"/>
        <end position="345"/>
    </location>
</feature>
<feature type="transmembrane region" description="Helical" evidence="6">
    <location>
        <begin position="267"/>
        <end position="288"/>
    </location>
</feature>
<evidence type="ECO:0000256" key="3">
    <source>
        <dbReference type="ARBA" id="ARBA00022692"/>
    </source>
</evidence>
<feature type="transmembrane region" description="Helical" evidence="6">
    <location>
        <begin position="226"/>
        <end position="247"/>
    </location>
</feature>
<dbReference type="EMBL" id="CP080095">
    <property type="protein sequence ID" value="QYD68099.1"/>
    <property type="molecule type" value="Genomic_DNA"/>
</dbReference>
<dbReference type="InterPro" id="IPR036259">
    <property type="entry name" value="MFS_trans_sf"/>
</dbReference>
<keyword evidence="3 6" id="KW-0812">Transmembrane</keyword>
<dbReference type="SUPFAM" id="SSF103473">
    <property type="entry name" value="MFS general substrate transporter"/>
    <property type="match status" value="1"/>
</dbReference>
<feature type="domain" description="Major facilitator superfamily (MFS) profile" evidence="7">
    <location>
        <begin position="9"/>
        <end position="415"/>
    </location>
</feature>